<proteinExistence type="predicted"/>
<dbReference type="SUPFAM" id="SSF46894">
    <property type="entry name" value="C-terminal effector domain of the bipartite response regulators"/>
    <property type="match status" value="1"/>
</dbReference>
<organism evidence="5 6">
    <name type="scientific">Planctobacterium marinum</name>
    <dbReference type="NCBI Taxonomy" id="1631968"/>
    <lineage>
        <taxon>Bacteria</taxon>
        <taxon>Pseudomonadati</taxon>
        <taxon>Pseudomonadota</taxon>
        <taxon>Gammaproteobacteria</taxon>
        <taxon>Alteromonadales</taxon>
        <taxon>Alteromonadaceae</taxon>
        <taxon>Planctobacterium</taxon>
    </lineage>
</organism>
<dbReference type="Pfam" id="PF00486">
    <property type="entry name" value="Trans_reg_C"/>
    <property type="match status" value="1"/>
</dbReference>
<gene>
    <name evidence="5" type="ORF">MACH26_40060</name>
</gene>
<evidence type="ECO:0000313" key="5">
    <source>
        <dbReference type="EMBL" id="BDX08485.1"/>
    </source>
</evidence>
<evidence type="ECO:0000313" key="6">
    <source>
        <dbReference type="Proteomes" id="UP001333710"/>
    </source>
</evidence>
<keyword evidence="1 2" id="KW-0238">DNA-binding</keyword>
<dbReference type="InterPro" id="IPR001867">
    <property type="entry name" value="OmpR/PhoB-type_DNA-bd"/>
</dbReference>
<dbReference type="EMBL" id="AP027272">
    <property type="protein sequence ID" value="BDX08485.1"/>
    <property type="molecule type" value="Genomic_DNA"/>
</dbReference>
<dbReference type="PROSITE" id="PS51755">
    <property type="entry name" value="OMPR_PHOB"/>
    <property type="match status" value="1"/>
</dbReference>
<dbReference type="SMART" id="SM00862">
    <property type="entry name" value="Trans_reg_C"/>
    <property type="match status" value="1"/>
</dbReference>
<protein>
    <recommendedName>
        <fullName evidence="4">OmpR/PhoB-type domain-containing protein</fullName>
    </recommendedName>
</protein>
<keyword evidence="3" id="KW-0472">Membrane</keyword>
<reference evidence="5" key="1">
    <citation type="submission" date="2023-01" db="EMBL/GenBank/DDBJ databases">
        <title>Complete genome sequence of Planctobacterium marinum strain Dej080120_11.</title>
        <authorList>
            <person name="Ueki S."/>
            <person name="Maruyama F."/>
        </authorList>
    </citation>
    <scope>NUCLEOTIDE SEQUENCE</scope>
    <source>
        <strain evidence="5">Dej080120_11</strain>
    </source>
</reference>
<dbReference type="GO" id="GO:0006355">
    <property type="term" value="P:regulation of DNA-templated transcription"/>
    <property type="evidence" value="ECO:0007669"/>
    <property type="project" value="InterPro"/>
</dbReference>
<keyword evidence="3" id="KW-0812">Transmembrane</keyword>
<evidence type="ECO:0000256" key="2">
    <source>
        <dbReference type="PROSITE-ProRule" id="PRU01091"/>
    </source>
</evidence>
<name>A0AA48I1F3_9ALTE</name>
<dbReference type="GO" id="GO:0003677">
    <property type="term" value="F:DNA binding"/>
    <property type="evidence" value="ECO:0007669"/>
    <property type="project" value="UniProtKB-UniRule"/>
</dbReference>
<evidence type="ECO:0000259" key="4">
    <source>
        <dbReference type="PROSITE" id="PS51755"/>
    </source>
</evidence>
<feature type="domain" description="OmpR/PhoB-type" evidence="4">
    <location>
        <begin position="13"/>
        <end position="106"/>
    </location>
</feature>
<dbReference type="Gene3D" id="1.10.10.10">
    <property type="entry name" value="Winged helix-like DNA-binding domain superfamily/Winged helix DNA-binding domain"/>
    <property type="match status" value="1"/>
</dbReference>
<dbReference type="GO" id="GO:0000160">
    <property type="term" value="P:phosphorelay signal transduction system"/>
    <property type="evidence" value="ECO:0007669"/>
    <property type="project" value="InterPro"/>
</dbReference>
<dbReference type="AlphaFoldDB" id="A0AA48I1F3"/>
<accession>A0AA48I1F3</accession>
<keyword evidence="6" id="KW-1185">Reference proteome</keyword>
<dbReference type="KEGG" id="pmaw:MACH26_40060"/>
<sequence>MPDETISKHIATFPKLYFGQIQYLRNERELLVEGETIRLEPKAAATLEVLLDNHNSVVTREQLLDEIWGQTGSDEALTQAISRLRRLFGDAINIKTIPKIGYQLLTKPETTARIAIVAPEQPVQPVPVKPLIDTPLKGFVCGFCLATLIALFIGLLMTDIQISVEEEYDHNGKVSGTTTIEKCREEDCS</sequence>
<dbReference type="InterPro" id="IPR036388">
    <property type="entry name" value="WH-like_DNA-bd_sf"/>
</dbReference>
<feature type="transmembrane region" description="Helical" evidence="3">
    <location>
        <begin position="139"/>
        <end position="157"/>
    </location>
</feature>
<evidence type="ECO:0000256" key="1">
    <source>
        <dbReference type="ARBA" id="ARBA00023125"/>
    </source>
</evidence>
<keyword evidence="3" id="KW-1133">Transmembrane helix</keyword>
<evidence type="ECO:0000256" key="3">
    <source>
        <dbReference type="SAM" id="Phobius"/>
    </source>
</evidence>
<dbReference type="InterPro" id="IPR016032">
    <property type="entry name" value="Sig_transdc_resp-reg_C-effctor"/>
</dbReference>
<dbReference type="CDD" id="cd00383">
    <property type="entry name" value="trans_reg_C"/>
    <property type="match status" value="1"/>
</dbReference>
<dbReference type="RefSeq" id="WP_338294553.1">
    <property type="nucleotide sequence ID" value="NZ_AP027272.1"/>
</dbReference>
<dbReference type="Proteomes" id="UP001333710">
    <property type="component" value="Chromosome"/>
</dbReference>
<feature type="DNA-binding region" description="OmpR/PhoB-type" evidence="2">
    <location>
        <begin position="13"/>
        <end position="106"/>
    </location>
</feature>